<keyword evidence="2" id="KW-1185">Reference proteome</keyword>
<sequence>MEARYNRWQSLFTEAAKEKMGYLSEEGRNHIACVELFAPITNITYHQYDLINKILRGCLEPRELEPVILPGRWWRLGCTFSSVLAVSHLPLSAREAGEGDDDHDGTGLDDFFSSEMFTNNMCFQCRFSGIYDVLKRQWDPPPPYLTNRGFPPLPCGTALLWFEVILHLHVAFYLLCPVSEGQGWLVYEIAFEQSNAYTPMLSCSGCLYGWLGEIGRLYPQRLNSKRFSARGGLKISETWPAETPILSSCKKAKENIALKNFNLLKAIQKISELEIQCFCTSIAATISSGRETIAHHLDQSSPPPFKPE</sequence>
<dbReference type="AlphaFoldDB" id="A0A3N4KB89"/>
<proteinExistence type="predicted"/>
<evidence type="ECO:0000313" key="2">
    <source>
        <dbReference type="Proteomes" id="UP000277580"/>
    </source>
</evidence>
<dbReference type="Proteomes" id="UP000277580">
    <property type="component" value="Unassembled WGS sequence"/>
</dbReference>
<evidence type="ECO:0000313" key="1">
    <source>
        <dbReference type="EMBL" id="RPB07756.1"/>
    </source>
</evidence>
<name>A0A3N4KB89_9PEZI</name>
<reference evidence="1 2" key="1">
    <citation type="journal article" date="2018" name="Nat. Ecol. Evol.">
        <title>Pezizomycetes genomes reveal the molecular basis of ectomycorrhizal truffle lifestyle.</title>
        <authorList>
            <person name="Murat C."/>
            <person name="Payen T."/>
            <person name="Noel B."/>
            <person name="Kuo A."/>
            <person name="Morin E."/>
            <person name="Chen J."/>
            <person name="Kohler A."/>
            <person name="Krizsan K."/>
            <person name="Balestrini R."/>
            <person name="Da Silva C."/>
            <person name="Montanini B."/>
            <person name="Hainaut M."/>
            <person name="Levati E."/>
            <person name="Barry K.W."/>
            <person name="Belfiori B."/>
            <person name="Cichocki N."/>
            <person name="Clum A."/>
            <person name="Dockter R.B."/>
            <person name="Fauchery L."/>
            <person name="Guy J."/>
            <person name="Iotti M."/>
            <person name="Le Tacon F."/>
            <person name="Lindquist E.A."/>
            <person name="Lipzen A."/>
            <person name="Malagnac F."/>
            <person name="Mello A."/>
            <person name="Molinier V."/>
            <person name="Miyauchi S."/>
            <person name="Poulain J."/>
            <person name="Riccioni C."/>
            <person name="Rubini A."/>
            <person name="Sitrit Y."/>
            <person name="Splivallo R."/>
            <person name="Traeger S."/>
            <person name="Wang M."/>
            <person name="Zifcakova L."/>
            <person name="Wipf D."/>
            <person name="Zambonelli A."/>
            <person name="Paolocci F."/>
            <person name="Nowrousian M."/>
            <person name="Ottonello S."/>
            <person name="Baldrian P."/>
            <person name="Spatafora J.W."/>
            <person name="Henrissat B."/>
            <person name="Nagy L.G."/>
            <person name="Aury J.M."/>
            <person name="Wincker P."/>
            <person name="Grigoriev I.V."/>
            <person name="Bonfante P."/>
            <person name="Martin F.M."/>
        </authorList>
    </citation>
    <scope>NUCLEOTIDE SEQUENCE [LARGE SCALE GENOMIC DNA]</scope>
    <source>
        <strain evidence="1 2">CCBAS932</strain>
    </source>
</reference>
<protein>
    <submittedName>
        <fullName evidence="1">Uncharacterized protein</fullName>
    </submittedName>
</protein>
<gene>
    <name evidence="1" type="ORF">P167DRAFT_578992</name>
</gene>
<dbReference type="EMBL" id="ML119176">
    <property type="protein sequence ID" value="RPB07756.1"/>
    <property type="molecule type" value="Genomic_DNA"/>
</dbReference>
<accession>A0A3N4KB89</accession>
<organism evidence="1 2">
    <name type="scientific">Morchella conica CCBAS932</name>
    <dbReference type="NCBI Taxonomy" id="1392247"/>
    <lineage>
        <taxon>Eukaryota</taxon>
        <taxon>Fungi</taxon>
        <taxon>Dikarya</taxon>
        <taxon>Ascomycota</taxon>
        <taxon>Pezizomycotina</taxon>
        <taxon>Pezizomycetes</taxon>
        <taxon>Pezizales</taxon>
        <taxon>Morchellaceae</taxon>
        <taxon>Morchella</taxon>
    </lineage>
</organism>
<dbReference type="InParanoid" id="A0A3N4KB89"/>